<accession>A0ABV9CM75</accession>
<reference evidence="3" key="1">
    <citation type="journal article" date="2019" name="Int. J. Syst. Evol. Microbiol.">
        <title>The Global Catalogue of Microorganisms (GCM) 10K type strain sequencing project: providing services to taxonomists for standard genome sequencing and annotation.</title>
        <authorList>
            <consortium name="The Broad Institute Genomics Platform"/>
            <consortium name="The Broad Institute Genome Sequencing Center for Infectious Disease"/>
            <person name="Wu L."/>
            <person name="Ma J."/>
        </authorList>
    </citation>
    <scope>NUCLEOTIDE SEQUENCE [LARGE SCALE GENOMIC DNA]</scope>
    <source>
        <strain evidence="3">CGMCC 4.7132</strain>
    </source>
</reference>
<protein>
    <submittedName>
        <fullName evidence="2">NAD(P)-binding protein</fullName>
    </submittedName>
</protein>
<proteinExistence type="predicted"/>
<name>A0ABV9CM75_9ACTN</name>
<dbReference type="InterPro" id="IPR006311">
    <property type="entry name" value="TAT_signal"/>
</dbReference>
<dbReference type="Proteomes" id="UP001596004">
    <property type="component" value="Unassembled WGS sequence"/>
</dbReference>
<evidence type="ECO:0000256" key="1">
    <source>
        <dbReference type="SAM" id="MobiDB-lite"/>
    </source>
</evidence>
<evidence type="ECO:0000313" key="3">
    <source>
        <dbReference type="Proteomes" id="UP001596004"/>
    </source>
</evidence>
<gene>
    <name evidence="2" type="ORF">ACFO60_24130</name>
</gene>
<dbReference type="PROSITE" id="PS51318">
    <property type="entry name" value="TAT"/>
    <property type="match status" value="1"/>
</dbReference>
<dbReference type="Gene3D" id="3.50.50.60">
    <property type="entry name" value="FAD/NAD(P)-binding domain"/>
    <property type="match status" value="1"/>
</dbReference>
<dbReference type="EMBL" id="JBHSFP010000018">
    <property type="protein sequence ID" value="MFC4533862.1"/>
    <property type="molecule type" value="Genomic_DNA"/>
</dbReference>
<evidence type="ECO:0000313" key="2">
    <source>
        <dbReference type="EMBL" id="MFC4533862.1"/>
    </source>
</evidence>
<dbReference type="SUPFAM" id="SSF51971">
    <property type="entry name" value="Nucleotide-binding domain"/>
    <property type="match status" value="1"/>
</dbReference>
<dbReference type="RefSeq" id="WP_380843715.1">
    <property type="nucleotide sequence ID" value="NZ_JBHSFP010000018.1"/>
</dbReference>
<sequence>MTTPETDREISRREFLDGVATVAACAAFASPECGQAAEAPCPPAGGPGGDPPSHEHWARERHGRAARHPASLQGLRGDTPDALSVAHALRDGRFWERAGAPRRARETYDLVVVGAGISGVTAAYTWVRRHPGARVLILDDHDDIGGHARRNEFHPAGRGGPLVGHGGAHSLHAPSAWSQEGRDLLADLGAEPGRLRACADPDLYPGLGMHDGVFCDRETYGAGADRLVALHPAKTTSQWAAELPIAAEARRDLVMLYDDPPDWFPGLSDEDKKRRLAELTYTGFLREVCRVHPDAVAFCRTMPSAAWAHGADALGAIDAWAAADRFTYPGFAGLALDDAKPSPYNSARAARKWQAGDGDVYCLPEGPQALVRMMVGRMVPGFAGTTALDGITTTSFDYGALDRPSNRVRVRLSSPAVLVRNDGEPGTATSVTVGYFDGHEVVTVRAAAVVMACWAAVVPYLMRDLPAAQKDAMRQAVRMPVVCATAQLRAWHAFREAGIRRARFTGAFWVSAELAPPVGAGSYRCPRRPDEPINVHLVHAPAPPGMAPADAAAAGRRALAATPYAALEFGVREQLTRLLGPFGFDAARDIEGLTVNRWGHGYAREYARPWDAFHPDGPLPSDTARRRFGRVAMAGADAAPGGDADAAVSAACRAVRDLEDAGPSS</sequence>
<dbReference type="SUPFAM" id="SSF51905">
    <property type="entry name" value="FAD/NAD(P)-binding domain"/>
    <property type="match status" value="1"/>
</dbReference>
<feature type="region of interest" description="Disordered" evidence="1">
    <location>
        <begin position="35"/>
        <end position="78"/>
    </location>
</feature>
<organism evidence="2 3">
    <name type="scientific">Sphaerisporangium dianthi</name>
    <dbReference type="NCBI Taxonomy" id="1436120"/>
    <lineage>
        <taxon>Bacteria</taxon>
        <taxon>Bacillati</taxon>
        <taxon>Actinomycetota</taxon>
        <taxon>Actinomycetes</taxon>
        <taxon>Streptosporangiales</taxon>
        <taxon>Streptosporangiaceae</taxon>
        <taxon>Sphaerisporangium</taxon>
    </lineage>
</organism>
<dbReference type="Pfam" id="PF13450">
    <property type="entry name" value="NAD_binding_8"/>
    <property type="match status" value="1"/>
</dbReference>
<comment type="caution">
    <text evidence="2">The sequence shown here is derived from an EMBL/GenBank/DDBJ whole genome shotgun (WGS) entry which is preliminary data.</text>
</comment>
<keyword evidence="3" id="KW-1185">Reference proteome</keyword>
<dbReference type="InterPro" id="IPR036188">
    <property type="entry name" value="FAD/NAD-bd_sf"/>
</dbReference>